<dbReference type="InterPro" id="IPR013149">
    <property type="entry name" value="ADH-like_C"/>
</dbReference>
<evidence type="ECO:0000256" key="1">
    <source>
        <dbReference type="ARBA" id="ARBA00022857"/>
    </source>
</evidence>
<dbReference type="GO" id="GO:0016651">
    <property type="term" value="F:oxidoreductase activity, acting on NAD(P)H"/>
    <property type="evidence" value="ECO:0007669"/>
    <property type="project" value="TreeGrafter"/>
</dbReference>
<dbReference type="NCBIfam" id="TIGR02824">
    <property type="entry name" value="quinone_pig3"/>
    <property type="match status" value="1"/>
</dbReference>
<dbReference type="PANTHER" id="PTHR48106:SF8">
    <property type="entry name" value="OS02G0805600 PROTEIN"/>
    <property type="match status" value="1"/>
</dbReference>
<dbReference type="InterPro" id="IPR011032">
    <property type="entry name" value="GroES-like_sf"/>
</dbReference>
<dbReference type="EMBL" id="PGFB01000002">
    <property type="protein sequence ID" value="PJJ63402.1"/>
    <property type="molecule type" value="Genomic_DNA"/>
</dbReference>
<dbReference type="SUPFAM" id="SSF51735">
    <property type="entry name" value="NAD(P)-binding Rossmann-fold domains"/>
    <property type="match status" value="1"/>
</dbReference>
<evidence type="ECO:0000313" key="4">
    <source>
        <dbReference type="EMBL" id="PJJ63402.1"/>
    </source>
</evidence>
<dbReference type="PANTHER" id="PTHR48106">
    <property type="entry name" value="QUINONE OXIDOREDUCTASE PIG3-RELATED"/>
    <property type="match status" value="1"/>
</dbReference>
<dbReference type="SUPFAM" id="SSF50129">
    <property type="entry name" value="GroES-like"/>
    <property type="match status" value="1"/>
</dbReference>
<sequence length="323" mass="33607">MKAIVITEPGGPDVLRLDDVPEPQLQPGHVIIEVAAAGVNRADLGQRAGSYPPPPGAPAWPGLEISGTIVAVESAASRYRVGDEVCALLAGGGYAERVVVNEAHVLPVPAGVPLVDAAALPEALATVWSNVFMLAGLRSGETLLVHGGSSGIGTAAIQLAAARGARVAVTAGSAAKLDACAALGADILIDYTTEDFEQRLRDETGGADVILDLVGGAYLHRNLSSLRMNGRLVIIANQSRENAPLPIHLLMRKRASIHGTTLRARPDAEKAQIMSSLEKNVWPMIEAGLVEPVVSEIVPLADAARAHQILEESAHIGKVLLVP</sequence>
<feature type="domain" description="Enoyl reductase (ER)" evidence="3">
    <location>
        <begin position="10"/>
        <end position="321"/>
    </location>
</feature>
<dbReference type="InterPro" id="IPR014189">
    <property type="entry name" value="Quinone_OxRdtase_PIG3"/>
</dbReference>
<name>A0A2M9BZ93_9MICO</name>
<dbReference type="InterPro" id="IPR013154">
    <property type="entry name" value="ADH-like_N"/>
</dbReference>
<evidence type="ECO:0000259" key="3">
    <source>
        <dbReference type="SMART" id="SM00829"/>
    </source>
</evidence>
<keyword evidence="2" id="KW-0560">Oxidoreductase</keyword>
<keyword evidence="1" id="KW-0521">NADP</keyword>
<dbReference type="Pfam" id="PF00107">
    <property type="entry name" value="ADH_zinc_N"/>
    <property type="match status" value="1"/>
</dbReference>
<gene>
    <name evidence="4" type="ORF">CLV54_1067</name>
</gene>
<dbReference type="GO" id="GO:0070402">
    <property type="term" value="F:NADPH binding"/>
    <property type="evidence" value="ECO:0007669"/>
    <property type="project" value="TreeGrafter"/>
</dbReference>
<protein>
    <submittedName>
        <fullName evidence="4">Putative PIG3 family NAD(P)H quinone oxidoreductase</fullName>
    </submittedName>
</protein>
<dbReference type="Pfam" id="PF08240">
    <property type="entry name" value="ADH_N"/>
    <property type="match status" value="1"/>
</dbReference>
<dbReference type="InterPro" id="IPR020843">
    <property type="entry name" value="ER"/>
</dbReference>
<evidence type="ECO:0000313" key="5">
    <source>
        <dbReference type="Proteomes" id="UP000230161"/>
    </source>
</evidence>
<accession>A0A2M9BZ93</accession>
<comment type="caution">
    <text evidence="4">The sequence shown here is derived from an EMBL/GenBank/DDBJ whole genome shotgun (WGS) entry which is preliminary data.</text>
</comment>
<dbReference type="SMART" id="SM00829">
    <property type="entry name" value="PKS_ER"/>
    <property type="match status" value="1"/>
</dbReference>
<keyword evidence="5" id="KW-1185">Reference proteome</keyword>
<evidence type="ECO:0000256" key="2">
    <source>
        <dbReference type="ARBA" id="ARBA00023002"/>
    </source>
</evidence>
<dbReference type="OrthoDB" id="9780520at2"/>
<dbReference type="CDD" id="cd05276">
    <property type="entry name" value="p53_inducible_oxidoreductase"/>
    <property type="match status" value="1"/>
</dbReference>
<dbReference type="Proteomes" id="UP000230161">
    <property type="component" value="Unassembled WGS sequence"/>
</dbReference>
<organism evidence="4 5">
    <name type="scientific">Compostimonas suwonensis</name>
    <dbReference type="NCBI Taxonomy" id="1048394"/>
    <lineage>
        <taxon>Bacteria</taxon>
        <taxon>Bacillati</taxon>
        <taxon>Actinomycetota</taxon>
        <taxon>Actinomycetes</taxon>
        <taxon>Micrococcales</taxon>
        <taxon>Microbacteriaceae</taxon>
        <taxon>Compostimonas</taxon>
    </lineage>
</organism>
<dbReference type="AlphaFoldDB" id="A0A2M9BZ93"/>
<dbReference type="Gene3D" id="3.90.180.10">
    <property type="entry name" value="Medium-chain alcohol dehydrogenases, catalytic domain"/>
    <property type="match status" value="1"/>
</dbReference>
<proteinExistence type="predicted"/>
<dbReference type="Gene3D" id="3.40.50.720">
    <property type="entry name" value="NAD(P)-binding Rossmann-like Domain"/>
    <property type="match status" value="1"/>
</dbReference>
<reference evidence="4 5" key="1">
    <citation type="submission" date="2017-11" db="EMBL/GenBank/DDBJ databases">
        <title>Genomic Encyclopedia of Archaeal and Bacterial Type Strains, Phase II (KMG-II): From Individual Species to Whole Genera.</title>
        <authorList>
            <person name="Goeker M."/>
        </authorList>
    </citation>
    <scope>NUCLEOTIDE SEQUENCE [LARGE SCALE GENOMIC DNA]</scope>
    <source>
        <strain evidence="4 5">DSM 25625</strain>
    </source>
</reference>
<dbReference type="RefSeq" id="WP_100343907.1">
    <property type="nucleotide sequence ID" value="NZ_PGFB01000002.1"/>
</dbReference>
<dbReference type="InterPro" id="IPR036291">
    <property type="entry name" value="NAD(P)-bd_dom_sf"/>
</dbReference>